<dbReference type="EMBL" id="JACSDY010000008">
    <property type="protein sequence ID" value="KAF7421523.1"/>
    <property type="molecule type" value="Genomic_DNA"/>
</dbReference>
<feature type="region of interest" description="Disordered" evidence="1">
    <location>
        <begin position="1"/>
        <end position="36"/>
    </location>
</feature>
<sequence>MLSGDVNPHQRLESSNFSLQHADCHPDERRTTTDDVRWTTDVRQRRRRPFGFCNCTGGSSISLETLFMARAPLADPFRYITPDRVFSPRSNELNDDDDDDNDDDDDDDDDDEHPRTWYKELIFGAHSQQDQNVTKQTGREEEEEEEKEEKEEKEKEEEEEEEGDGKGGLRRKKRMRRITVRKINISGSRNYGKRTEAKEMFNMHKKDDYRGLAFD</sequence>
<feature type="compositionally biased region" description="Basic and acidic residues" evidence="1">
    <location>
        <begin position="22"/>
        <end position="36"/>
    </location>
</feature>
<accession>A0A834NZ66</accession>
<name>A0A834NZ66_VESPE</name>
<feature type="compositionally biased region" description="Acidic residues" evidence="1">
    <location>
        <begin position="140"/>
        <end position="163"/>
    </location>
</feature>
<dbReference type="Proteomes" id="UP000600918">
    <property type="component" value="Unassembled WGS sequence"/>
</dbReference>
<feature type="compositionally biased region" description="Acidic residues" evidence="1">
    <location>
        <begin position="93"/>
        <end position="111"/>
    </location>
</feature>
<reference evidence="2" key="1">
    <citation type="journal article" date="2020" name="G3 (Bethesda)">
        <title>High-Quality Assemblies for Three Invasive Social Wasps from the &lt;i&gt;Vespula&lt;/i&gt; Genus.</title>
        <authorList>
            <person name="Harrop T.W.R."/>
            <person name="Guhlin J."/>
            <person name="McLaughlin G.M."/>
            <person name="Permina E."/>
            <person name="Stockwell P."/>
            <person name="Gilligan J."/>
            <person name="Le Lec M.F."/>
            <person name="Gruber M.A.M."/>
            <person name="Quinn O."/>
            <person name="Lovegrove M."/>
            <person name="Duncan E.J."/>
            <person name="Remnant E.J."/>
            <person name="Van Eeckhoven J."/>
            <person name="Graham B."/>
            <person name="Knapp R.A."/>
            <person name="Langford K.W."/>
            <person name="Kronenberg Z."/>
            <person name="Press M.O."/>
            <person name="Eacker S.M."/>
            <person name="Wilson-Rankin E.E."/>
            <person name="Purcell J."/>
            <person name="Lester P.J."/>
            <person name="Dearden P.K."/>
        </authorList>
    </citation>
    <scope>NUCLEOTIDE SEQUENCE</scope>
    <source>
        <strain evidence="2">Volc-1</strain>
    </source>
</reference>
<evidence type="ECO:0000313" key="2">
    <source>
        <dbReference type="EMBL" id="KAF7421523.1"/>
    </source>
</evidence>
<organism evidence="2 3">
    <name type="scientific">Vespula pensylvanica</name>
    <name type="common">Western yellow jacket</name>
    <name type="synonym">Wasp</name>
    <dbReference type="NCBI Taxonomy" id="30213"/>
    <lineage>
        <taxon>Eukaryota</taxon>
        <taxon>Metazoa</taxon>
        <taxon>Ecdysozoa</taxon>
        <taxon>Arthropoda</taxon>
        <taxon>Hexapoda</taxon>
        <taxon>Insecta</taxon>
        <taxon>Pterygota</taxon>
        <taxon>Neoptera</taxon>
        <taxon>Endopterygota</taxon>
        <taxon>Hymenoptera</taxon>
        <taxon>Apocrita</taxon>
        <taxon>Aculeata</taxon>
        <taxon>Vespoidea</taxon>
        <taxon>Vespidae</taxon>
        <taxon>Vespinae</taxon>
        <taxon>Vespula</taxon>
    </lineage>
</organism>
<protein>
    <submittedName>
        <fullName evidence="2">Uncharacterized protein</fullName>
    </submittedName>
</protein>
<feature type="compositionally biased region" description="Polar residues" evidence="1">
    <location>
        <begin position="126"/>
        <end position="136"/>
    </location>
</feature>
<evidence type="ECO:0000313" key="3">
    <source>
        <dbReference type="Proteomes" id="UP000600918"/>
    </source>
</evidence>
<comment type="caution">
    <text evidence="2">The sequence shown here is derived from an EMBL/GenBank/DDBJ whole genome shotgun (WGS) entry which is preliminary data.</text>
</comment>
<evidence type="ECO:0000256" key="1">
    <source>
        <dbReference type="SAM" id="MobiDB-lite"/>
    </source>
</evidence>
<proteinExistence type="predicted"/>
<gene>
    <name evidence="2" type="ORF">H0235_009359</name>
</gene>
<dbReference type="AlphaFoldDB" id="A0A834NZ66"/>
<feature type="region of interest" description="Disordered" evidence="1">
    <location>
        <begin position="83"/>
        <end position="175"/>
    </location>
</feature>
<keyword evidence="3" id="KW-1185">Reference proteome</keyword>